<evidence type="ECO:0000313" key="3">
    <source>
        <dbReference type="EMBL" id="RMX60874.1"/>
    </source>
</evidence>
<feature type="transmembrane region" description="Helical" evidence="2">
    <location>
        <begin position="502"/>
        <end position="523"/>
    </location>
</feature>
<evidence type="ECO:0000256" key="1">
    <source>
        <dbReference type="SAM" id="MobiDB-lite"/>
    </source>
</evidence>
<dbReference type="PANTHER" id="PTHR38337:SF1">
    <property type="entry name" value="GUSTATORY RECEPTOR"/>
    <property type="match status" value="1"/>
</dbReference>
<accession>A0A3M6V581</accession>
<keyword evidence="2" id="KW-0472">Membrane</keyword>
<evidence type="ECO:0000256" key="2">
    <source>
        <dbReference type="SAM" id="Phobius"/>
    </source>
</evidence>
<comment type="caution">
    <text evidence="3">The sequence shown here is derived from an EMBL/GenBank/DDBJ whole genome shotgun (WGS) entry which is preliminary data.</text>
</comment>
<feature type="transmembrane region" description="Helical" evidence="2">
    <location>
        <begin position="390"/>
        <end position="410"/>
    </location>
</feature>
<dbReference type="PANTHER" id="PTHR38337">
    <property type="entry name" value="AGAP010540-PA"/>
    <property type="match status" value="1"/>
</dbReference>
<feature type="transmembrane region" description="Helical" evidence="2">
    <location>
        <begin position="65"/>
        <end position="82"/>
    </location>
</feature>
<proteinExistence type="predicted"/>
<dbReference type="AlphaFoldDB" id="A0A3M6V581"/>
<protein>
    <submittedName>
        <fullName evidence="3">Uncharacterized protein</fullName>
    </submittedName>
</protein>
<dbReference type="OrthoDB" id="6020333at2759"/>
<gene>
    <name evidence="3" type="ORF">pdam_00003471</name>
</gene>
<feature type="transmembrane region" description="Helical" evidence="2">
    <location>
        <begin position="320"/>
        <end position="346"/>
    </location>
</feature>
<feature type="compositionally biased region" description="Polar residues" evidence="1">
    <location>
        <begin position="132"/>
        <end position="144"/>
    </location>
</feature>
<feature type="transmembrane region" description="Helical" evidence="2">
    <location>
        <begin position="281"/>
        <end position="300"/>
    </location>
</feature>
<keyword evidence="4" id="KW-1185">Reference proteome</keyword>
<feature type="transmembrane region" description="Helical" evidence="2">
    <location>
        <begin position="430"/>
        <end position="452"/>
    </location>
</feature>
<reference evidence="3 4" key="1">
    <citation type="journal article" date="2018" name="Sci. Rep.">
        <title>Comparative analysis of the Pocillopora damicornis genome highlights role of immune system in coral evolution.</title>
        <authorList>
            <person name="Cunning R."/>
            <person name="Bay R.A."/>
            <person name="Gillette P."/>
            <person name="Baker A.C."/>
            <person name="Traylor-Knowles N."/>
        </authorList>
    </citation>
    <scope>NUCLEOTIDE SEQUENCE [LARGE SCALE GENOMIC DNA]</scope>
    <source>
        <strain evidence="3">RSMAS</strain>
        <tissue evidence="3">Whole animal</tissue>
    </source>
</reference>
<evidence type="ECO:0000313" key="4">
    <source>
        <dbReference type="Proteomes" id="UP000275408"/>
    </source>
</evidence>
<sequence>MHRNRDDRLNELEDAGTVTVSSRYGGSSFTDIWDSTNIEIRDQSALQEDNSSSTASLLLKCKRQVIYPYLYILCLVAWRPFGSRSMAYRQRCSFWKVVNIFYTFLFFCLIIFTYASHLISCNLGLDVNNNETSKAPETSQGTKQSQHDQRSLIKPDGNSFGGTKATHTFSLDLNRINKNLMVQSGVTSQTIGKNISSSVFPSVTNVFTQATSESGDWKPAAFKKCKHLLTEYVMPHLLHFMAVLTGFYLFRIQDNEDLSALVEKVFLLSSIPRKIVSRLRIFFLSLVMLAIADSAVEMLFLGVSNLASVTGFSLHSSGQWIAVSLIVLGFFVEAFVSIVTLMSYCAQCELLTFYLREICQRMEEKTKDLSALMKDVMDVKKNLNNMNGKISIIASLIVLCYLKITVAEVINMMTCIRNDKQSAITFLYRLLAPNLSFSFIMIPFIVAARFSAVAQKFKQQSLNVRVFGYPSATQLDQDSFILFTQGVEMKAKLMLMPIHGSYVSATVILIMFGLLVLIQSHIIPTNTRYL</sequence>
<organism evidence="3 4">
    <name type="scientific">Pocillopora damicornis</name>
    <name type="common">Cauliflower coral</name>
    <name type="synonym">Millepora damicornis</name>
    <dbReference type="NCBI Taxonomy" id="46731"/>
    <lineage>
        <taxon>Eukaryota</taxon>
        <taxon>Metazoa</taxon>
        <taxon>Cnidaria</taxon>
        <taxon>Anthozoa</taxon>
        <taxon>Hexacorallia</taxon>
        <taxon>Scleractinia</taxon>
        <taxon>Astrocoeniina</taxon>
        <taxon>Pocilloporidae</taxon>
        <taxon>Pocillopora</taxon>
    </lineage>
</organism>
<keyword evidence="2" id="KW-1133">Transmembrane helix</keyword>
<dbReference type="EMBL" id="RCHS01000098">
    <property type="protein sequence ID" value="RMX60874.1"/>
    <property type="molecule type" value="Genomic_DNA"/>
</dbReference>
<feature type="region of interest" description="Disordered" evidence="1">
    <location>
        <begin position="132"/>
        <end position="161"/>
    </location>
</feature>
<feature type="transmembrane region" description="Helical" evidence="2">
    <location>
        <begin position="94"/>
        <end position="115"/>
    </location>
</feature>
<keyword evidence="2" id="KW-0812">Transmembrane</keyword>
<name>A0A3M6V581_POCDA</name>
<dbReference type="Proteomes" id="UP000275408">
    <property type="component" value="Unassembled WGS sequence"/>
</dbReference>